<dbReference type="OrthoDB" id="115447at2759"/>
<evidence type="ECO:0000256" key="1">
    <source>
        <dbReference type="SAM" id="Coils"/>
    </source>
</evidence>
<keyword evidence="1" id="KW-0175">Coiled coil</keyword>
<evidence type="ECO:0000313" key="3">
    <source>
        <dbReference type="Proteomes" id="UP001165121"/>
    </source>
</evidence>
<dbReference type="EMBL" id="BSXT01000394">
    <property type="protein sequence ID" value="GMF26372.1"/>
    <property type="molecule type" value="Genomic_DNA"/>
</dbReference>
<organism evidence="2 3">
    <name type="scientific">Phytophthora fragariaefolia</name>
    <dbReference type="NCBI Taxonomy" id="1490495"/>
    <lineage>
        <taxon>Eukaryota</taxon>
        <taxon>Sar</taxon>
        <taxon>Stramenopiles</taxon>
        <taxon>Oomycota</taxon>
        <taxon>Peronosporomycetes</taxon>
        <taxon>Peronosporales</taxon>
        <taxon>Peronosporaceae</taxon>
        <taxon>Phytophthora</taxon>
    </lineage>
</organism>
<gene>
    <name evidence="2" type="ORF">Pfra01_000495200</name>
</gene>
<name>A0A9W6X151_9STRA</name>
<dbReference type="AlphaFoldDB" id="A0A9W6X151"/>
<proteinExistence type="predicted"/>
<feature type="coiled-coil region" evidence="1">
    <location>
        <begin position="109"/>
        <end position="163"/>
    </location>
</feature>
<dbReference type="Proteomes" id="UP001165121">
    <property type="component" value="Unassembled WGS sequence"/>
</dbReference>
<protein>
    <submittedName>
        <fullName evidence="2">Unnamed protein product</fullName>
    </submittedName>
</protein>
<sequence>MPSPLRNYSVHSYNSKVLIPARIPPMPEGHRRDANTQIYRRSRSVLRAKSTSRIPLLSSMAFLGGDEEILQTLLDFVDEHALDESGVGGSSTTTDIAVMEAECSAYARLDSKELKRELANEKRRRMRQAGLWADPNRARKKKRAEILEQLEQLQFDLQVLQQQETKSTGRQGQCTDTPSNDKLAVRAPSVWQELAMRQRARREKAERENFRLKLGVERQRRLAEALSDFLKRRASLVVSESC</sequence>
<comment type="caution">
    <text evidence="2">The sequence shown here is derived from an EMBL/GenBank/DDBJ whole genome shotgun (WGS) entry which is preliminary data.</text>
</comment>
<accession>A0A9W6X151</accession>
<reference evidence="2" key="1">
    <citation type="submission" date="2023-04" db="EMBL/GenBank/DDBJ databases">
        <title>Phytophthora fragariaefolia NBRC 109709.</title>
        <authorList>
            <person name="Ichikawa N."/>
            <person name="Sato H."/>
            <person name="Tonouchi N."/>
        </authorList>
    </citation>
    <scope>NUCLEOTIDE SEQUENCE</scope>
    <source>
        <strain evidence="2">NBRC 109709</strain>
    </source>
</reference>
<evidence type="ECO:0000313" key="2">
    <source>
        <dbReference type="EMBL" id="GMF26372.1"/>
    </source>
</evidence>
<keyword evidence="3" id="KW-1185">Reference proteome</keyword>